<sequence length="165" mass="18159">MNYGSLIKRIIFDNVYAPDLAILTIKSHFPPRCSVPSLSSSTPPRPHRTPASNSRTTAPPHYRTNNAPQLPTAITPDTPHRPIYHTPPHLSTATPVPRTSPTATTPTTHPSAAQDTYTHTHIHTLSARRGHTLPHTHTPLISTPLIYHARGRNLHSSHSPFNKVS</sequence>
<name>A0A3N4K7U4_9PEZI</name>
<evidence type="ECO:0000313" key="2">
    <source>
        <dbReference type="EMBL" id="RPB06597.1"/>
    </source>
</evidence>
<proteinExistence type="predicted"/>
<accession>A0A3N4K7U4</accession>
<evidence type="ECO:0000256" key="1">
    <source>
        <dbReference type="SAM" id="MobiDB-lite"/>
    </source>
</evidence>
<organism evidence="2 3">
    <name type="scientific">Morchella conica CCBAS932</name>
    <dbReference type="NCBI Taxonomy" id="1392247"/>
    <lineage>
        <taxon>Eukaryota</taxon>
        <taxon>Fungi</taxon>
        <taxon>Dikarya</taxon>
        <taxon>Ascomycota</taxon>
        <taxon>Pezizomycotina</taxon>
        <taxon>Pezizomycetes</taxon>
        <taxon>Pezizales</taxon>
        <taxon>Morchellaceae</taxon>
        <taxon>Morchella</taxon>
    </lineage>
</organism>
<feature type="compositionally biased region" description="Low complexity" evidence="1">
    <location>
        <begin position="33"/>
        <end position="42"/>
    </location>
</feature>
<feature type="compositionally biased region" description="Polar residues" evidence="1">
    <location>
        <begin position="53"/>
        <end position="69"/>
    </location>
</feature>
<feature type="compositionally biased region" description="Low complexity" evidence="1">
    <location>
        <begin position="91"/>
        <end position="113"/>
    </location>
</feature>
<dbReference type="InParanoid" id="A0A3N4K7U4"/>
<evidence type="ECO:0000313" key="3">
    <source>
        <dbReference type="Proteomes" id="UP000277580"/>
    </source>
</evidence>
<keyword evidence="3" id="KW-1185">Reference proteome</keyword>
<protein>
    <submittedName>
        <fullName evidence="2">Uncharacterized protein</fullName>
    </submittedName>
</protein>
<dbReference type="Proteomes" id="UP000277580">
    <property type="component" value="Unassembled WGS sequence"/>
</dbReference>
<dbReference type="EMBL" id="ML119269">
    <property type="protein sequence ID" value="RPB06597.1"/>
    <property type="molecule type" value="Genomic_DNA"/>
</dbReference>
<feature type="region of interest" description="Disordered" evidence="1">
    <location>
        <begin position="33"/>
        <end position="71"/>
    </location>
</feature>
<dbReference type="AlphaFoldDB" id="A0A3N4K7U4"/>
<feature type="region of interest" description="Disordered" evidence="1">
    <location>
        <begin position="87"/>
        <end position="113"/>
    </location>
</feature>
<gene>
    <name evidence="2" type="ORF">P167DRAFT_609993</name>
</gene>
<reference evidence="2 3" key="1">
    <citation type="journal article" date="2018" name="Nat. Ecol. Evol.">
        <title>Pezizomycetes genomes reveal the molecular basis of ectomycorrhizal truffle lifestyle.</title>
        <authorList>
            <person name="Murat C."/>
            <person name="Payen T."/>
            <person name="Noel B."/>
            <person name="Kuo A."/>
            <person name="Morin E."/>
            <person name="Chen J."/>
            <person name="Kohler A."/>
            <person name="Krizsan K."/>
            <person name="Balestrini R."/>
            <person name="Da Silva C."/>
            <person name="Montanini B."/>
            <person name="Hainaut M."/>
            <person name="Levati E."/>
            <person name="Barry K.W."/>
            <person name="Belfiori B."/>
            <person name="Cichocki N."/>
            <person name="Clum A."/>
            <person name="Dockter R.B."/>
            <person name="Fauchery L."/>
            <person name="Guy J."/>
            <person name="Iotti M."/>
            <person name="Le Tacon F."/>
            <person name="Lindquist E.A."/>
            <person name="Lipzen A."/>
            <person name="Malagnac F."/>
            <person name="Mello A."/>
            <person name="Molinier V."/>
            <person name="Miyauchi S."/>
            <person name="Poulain J."/>
            <person name="Riccioni C."/>
            <person name="Rubini A."/>
            <person name="Sitrit Y."/>
            <person name="Splivallo R."/>
            <person name="Traeger S."/>
            <person name="Wang M."/>
            <person name="Zifcakova L."/>
            <person name="Wipf D."/>
            <person name="Zambonelli A."/>
            <person name="Paolocci F."/>
            <person name="Nowrousian M."/>
            <person name="Ottonello S."/>
            <person name="Baldrian P."/>
            <person name="Spatafora J.W."/>
            <person name="Henrissat B."/>
            <person name="Nagy L.G."/>
            <person name="Aury J.M."/>
            <person name="Wincker P."/>
            <person name="Grigoriev I.V."/>
            <person name="Bonfante P."/>
            <person name="Martin F.M."/>
        </authorList>
    </citation>
    <scope>NUCLEOTIDE SEQUENCE [LARGE SCALE GENOMIC DNA]</scope>
    <source>
        <strain evidence="2 3">CCBAS932</strain>
    </source>
</reference>